<dbReference type="EMBL" id="JBFDAA010000006">
    <property type="protein sequence ID" value="KAL1131220.1"/>
    <property type="molecule type" value="Genomic_DNA"/>
</dbReference>
<accession>A0ABD0YIW7</accession>
<dbReference type="AlphaFoldDB" id="A0ABD0YIW7"/>
<comment type="caution">
    <text evidence="2">The sequence shown here is derived from an EMBL/GenBank/DDBJ whole genome shotgun (WGS) entry which is preliminary data.</text>
</comment>
<proteinExistence type="predicted"/>
<protein>
    <submittedName>
        <fullName evidence="2">Uncharacterized protein</fullName>
    </submittedName>
</protein>
<reference evidence="2 3" key="1">
    <citation type="submission" date="2024-07" db="EMBL/GenBank/DDBJ databases">
        <title>Chromosome-level genome assembly of the water stick insect Ranatra chinensis (Heteroptera: Nepidae).</title>
        <authorList>
            <person name="Liu X."/>
        </authorList>
    </citation>
    <scope>NUCLEOTIDE SEQUENCE [LARGE SCALE GENOMIC DNA]</scope>
    <source>
        <strain evidence="2">Cailab_2021Rc</strain>
        <tissue evidence="2">Muscle</tissue>
    </source>
</reference>
<dbReference type="Proteomes" id="UP001558652">
    <property type="component" value="Unassembled WGS sequence"/>
</dbReference>
<sequence length="104" mass="11172">MRTTNALSAAARVPRGLSLCTNLHAPLRPPSWPARVPCLPRARGEVAATGPSPLPYLRRGAEGRYPRHSSTPPPSGIAIIYVAKPPFLRGGRLASRGTAWLRKT</sequence>
<organism evidence="2 3">
    <name type="scientific">Ranatra chinensis</name>
    <dbReference type="NCBI Taxonomy" id="642074"/>
    <lineage>
        <taxon>Eukaryota</taxon>
        <taxon>Metazoa</taxon>
        <taxon>Ecdysozoa</taxon>
        <taxon>Arthropoda</taxon>
        <taxon>Hexapoda</taxon>
        <taxon>Insecta</taxon>
        <taxon>Pterygota</taxon>
        <taxon>Neoptera</taxon>
        <taxon>Paraneoptera</taxon>
        <taxon>Hemiptera</taxon>
        <taxon>Heteroptera</taxon>
        <taxon>Panheteroptera</taxon>
        <taxon>Nepomorpha</taxon>
        <taxon>Nepidae</taxon>
        <taxon>Ranatrinae</taxon>
        <taxon>Ranatra</taxon>
    </lineage>
</organism>
<evidence type="ECO:0000256" key="1">
    <source>
        <dbReference type="SAM" id="MobiDB-lite"/>
    </source>
</evidence>
<feature type="region of interest" description="Disordered" evidence="1">
    <location>
        <begin position="49"/>
        <end position="72"/>
    </location>
</feature>
<evidence type="ECO:0000313" key="2">
    <source>
        <dbReference type="EMBL" id="KAL1131220.1"/>
    </source>
</evidence>
<name>A0ABD0YIW7_9HEMI</name>
<keyword evidence="3" id="KW-1185">Reference proteome</keyword>
<evidence type="ECO:0000313" key="3">
    <source>
        <dbReference type="Proteomes" id="UP001558652"/>
    </source>
</evidence>
<gene>
    <name evidence="2" type="ORF">AAG570_010838</name>
</gene>